<accession>A0ABW9YL49</accession>
<reference evidence="2 3" key="1">
    <citation type="journal article" date="2017" name="Int. J. Syst. Evol. Microbiol.">
        <title>Photobacterium alginatilyticum sp. nov., a marine bacterium isolated from bottom seawater.</title>
        <authorList>
            <person name="Wang X."/>
            <person name="Wang Y."/>
            <person name="Yang X."/>
            <person name="Sun H."/>
            <person name="Li B."/>
            <person name="Zhang X.H."/>
        </authorList>
    </citation>
    <scope>NUCLEOTIDE SEQUENCE [LARGE SCALE GENOMIC DNA]</scope>
    <source>
        <strain evidence="2 3">P03D4</strain>
    </source>
</reference>
<feature type="domain" description="Antitoxin Xre/MbcA/ParS-like toxin-binding" evidence="1">
    <location>
        <begin position="26"/>
        <end position="75"/>
    </location>
</feature>
<evidence type="ECO:0000313" key="3">
    <source>
        <dbReference type="Proteomes" id="UP000738517"/>
    </source>
</evidence>
<dbReference type="Proteomes" id="UP000738517">
    <property type="component" value="Unassembled WGS sequence"/>
</dbReference>
<dbReference type="RefSeq" id="WP_160654660.1">
    <property type="nucleotide sequence ID" value="NZ_RSEJ01000021.1"/>
</dbReference>
<comment type="caution">
    <text evidence="2">The sequence shown here is derived from an EMBL/GenBank/DDBJ whole genome shotgun (WGS) entry which is preliminary data.</text>
</comment>
<gene>
    <name evidence="2" type="ORF">EIZ48_18790</name>
</gene>
<organism evidence="2 3">
    <name type="scientific">Photobacterium alginatilyticum</name>
    <dbReference type="NCBI Taxonomy" id="1775171"/>
    <lineage>
        <taxon>Bacteria</taxon>
        <taxon>Pseudomonadati</taxon>
        <taxon>Pseudomonadota</taxon>
        <taxon>Gammaproteobacteria</taxon>
        <taxon>Vibrionales</taxon>
        <taxon>Vibrionaceae</taxon>
        <taxon>Photobacterium</taxon>
    </lineage>
</organism>
<sequence>MTLDSDEYEGLSEEQTERLKILISLATELHGDAHLAKLWLQEGVYGLGGKRPVDMISNKEDFEMVCDLVGRLKHGIPT</sequence>
<keyword evidence="3" id="KW-1185">Reference proteome</keyword>
<dbReference type="EMBL" id="RSEJ01000021">
    <property type="protein sequence ID" value="NBI54569.1"/>
    <property type="molecule type" value="Genomic_DNA"/>
</dbReference>
<dbReference type="Pfam" id="PF09722">
    <property type="entry name" value="Xre_MbcA_ParS_C"/>
    <property type="match status" value="1"/>
</dbReference>
<proteinExistence type="predicted"/>
<evidence type="ECO:0000259" key="1">
    <source>
        <dbReference type="Pfam" id="PF09722"/>
    </source>
</evidence>
<evidence type="ECO:0000313" key="2">
    <source>
        <dbReference type="EMBL" id="NBI54569.1"/>
    </source>
</evidence>
<dbReference type="InterPro" id="IPR024467">
    <property type="entry name" value="Xre/MbcA/ParS-like_toxin-bd"/>
</dbReference>
<name>A0ABW9YL49_9GAMM</name>
<protein>
    <submittedName>
        <fullName evidence="2">DUF2384 domain-containing protein</fullName>
    </submittedName>
</protein>